<dbReference type="EMBL" id="WLCI01000008">
    <property type="protein sequence ID" value="MTB95023.1"/>
    <property type="molecule type" value="Genomic_DNA"/>
</dbReference>
<gene>
    <name evidence="2" type="ORF">GGQ22_07980</name>
</gene>
<dbReference type="Pfam" id="PF13822">
    <property type="entry name" value="ACC_epsilon"/>
    <property type="match status" value="1"/>
</dbReference>
<feature type="region of interest" description="Disordered" evidence="1">
    <location>
        <begin position="60"/>
        <end position="94"/>
    </location>
</feature>
<dbReference type="Proteomes" id="UP000433406">
    <property type="component" value="Unassembled WGS sequence"/>
</dbReference>
<evidence type="ECO:0000313" key="2">
    <source>
        <dbReference type="EMBL" id="MTB95023.1"/>
    </source>
</evidence>
<proteinExistence type="predicted"/>
<evidence type="ECO:0000256" key="1">
    <source>
        <dbReference type="SAM" id="MobiDB-lite"/>
    </source>
</evidence>
<sequence length="94" mass="9956">MAADEQTTEQTPGPAESETEPTAAQQEPTRPLLRVVSPHATPEEIAALVAVLTAVGGVEAAAPARRPEWSAPHRGVRRTHPHGPAGWRSSTLPR</sequence>
<dbReference type="GO" id="GO:0004658">
    <property type="term" value="F:propionyl-CoA carboxylase activity"/>
    <property type="evidence" value="ECO:0007669"/>
    <property type="project" value="InterPro"/>
</dbReference>
<reference evidence="2 3" key="1">
    <citation type="submission" date="2019-10" db="EMBL/GenBank/DDBJ databases">
        <title>Nocardioides novel species isolated from the excrement of Marmot.</title>
        <authorList>
            <person name="Zhang G."/>
        </authorList>
    </citation>
    <scope>NUCLEOTIDE SEQUENCE [LARGE SCALE GENOMIC DNA]</scope>
    <source>
        <strain evidence="3">zg-579</strain>
    </source>
</reference>
<dbReference type="InterPro" id="IPR032716">
    <property type="entry name" value="ACC_epsilon"/>
</dbReference>
<keyword evidence="3" id="KW-1185">Reference proteome</keyword>
<evidence type="ECO:0000313" key="3">
    <source>
        <dbReference type="Proteomes" id="UP000433406"/>
    </source>
</evidence>
<accession>A0A6I3IXB5</accession>
<protein>
    <submittedName>
        <fullName evidence="2">Acyl-CoA carboxylase subunit epsilon</fullName>
    </submittedName>
</protein>
<dbReference type="GO" id="GO:0003989">
    <property type="term" value="F:acetyl-CoA carboxylase activity"/>
    <property type="evidence" value="ECO:0007669"/>
    <property type="project" value="InterPro"/>
</dbReference>
<dbReference type="AlphaFoldDB" id="A0A6I3IXB5"/>
<organism evidence="2 3">
    <name type="scientific">Nocardioides marmotae</name>
    <dbReference type="NCBI Taxonomy" id="2663857"/>
    <lineage>
        <taxon>Bacteria</taxon>
        <taxon>Bacillati</taxon>
        <taxon>Actinomycetota</taxon>
        <taxon>Actinomycetes</taxon>
        <taxon>Propionibacteriales</taxon>
        <taxon>Nocardioidaceae</taxon>
        <taxon>Nocardioides</taxon>
    </lineage>
</organism>
<feature type="region of interest" description="Disordered" evidence="1">
    <location>
        <begin position="1"/>
        <end position="38"/>
    </location>
</feature>
<comment type="caution">
    <text evidence="2">The sequence shown here is derived from an EMBL/GenBank/DDBJ whole genome shotgun (WGS) entry which is preliminary data.</text>
</comment>
<dbReference type="RefSeq" id="WP_154614737.1">
    <property type="nucleotide sequence ID" value="NZ_CP053660.1"/>
</dbReference>
<name>A0A6I3IXB5_9ACTN</name>